<feature type="compositionally biased region" description="Basic and acidic residues" evidence="1">
    <location>
        <begin position="633"/>
        <end position="644"/>
    </location>
</feature>
<name>A0AAD4Z7T7_PRUDU</name>
<dbReference type="InterPro" id="IPR051596">
    <property type="entry name" value="Caulimoviridae_Movement"/>
</dbReference>
<reference evidence="2 3" key="1">
    <citation type="journal article" date="2022" name="G3 (Bethesda)">
        <title>Whole-genome sequence and methylome profiling of the almond [Prunus dulcis (Mill.) D.A. Webb] cultivar 'Nonpareil'.</title>
        <authorList>
            <person name="D'Amico-Willman K.M."/>
            <person name="Ouma W.Z."/>
            <person name="Meulia T."/>
            <person name="Sideli G.M."/>
            <person name="Gradziel T.M."/>
            <person name="Fresnedo-Ramirez J."/>
        </authorList>
    </citation>
    <scope>NUCLEOTIDE SEQUENCE [LARGE SCALE GENOMIC DNA]</scope>
    <source>
        <strain evidence="2">Clone GOH B32 T37-40</strain>
    </source>
</reference>
<organism evidence="2 3">
    <name type="scientific">Prunus dulcis</name>
    <name type="common">Almond</name>
    <name type="synonym">Amygdalus dulcis</name>
    <dbReference type="NCBI Taxonomy" id="3755"/>
    <lineage>
        <taxon>Eukaryota</taxon>
        <taxon>Viridiplantae</taxon>
        <taxon>Streptophyta</taxon>
        <taxon>Embryophyta</taxon>
        <taxon>Tracheophyta</taxon>
        <taxon>Spermatophyta</taxon>
        <taxon>Magnoliopsida</taxon>
        <taxon>eudicotyledons</taxon>
        <taxon>Gunneridae</taxon>
        <taxon>Pentapetalae</taxon>
        <taxon>rosids</taxon>
        <taxon>fabids</taxon>
        <taxon>Rosales</taxon>
        <taxon>Rosaceae</taxon>
        <taxon>Amygdaloideae</taxon>
        <taxon>Amygdaleae</taxon>
        <taxon>Prunus</taxon>
    </lineage>
</organism>
<dbReference type="AlphaFoldDB" id="A0AAD4Z7T7"/>
<evidence type="ECO:0000256" key="1">
    <source>
        <dbReference type="SAM" id="MobiDB-lite"/>
    </source>
</evidence>
<accession>A0AAD4Z7T7</accession>
<proteinExistence type="predicted"/>
<evidence type="ECO:0000313" key="3">
    <source>
        <dbReference type="Proteomes" id="UP001054821"/>
    </source>
</evidence>
<evidence type="ECO:0000313" key="2">
    <source>
        <dbReference type="EMBL" id="KAI5335123.1"/>
    </source>
</evidence>
<keyword evidence="3" id="KW-1185">Reference proteome</keyword>
<gene>
    <name evidence="2" type="ORF">L3X38_025256</name>
</gene>
<dbReference type="EMBL" id="JAJFAZ020000004">
    <property type="protein sequence ID" value="KAI5335123.1"/>
    <property type="molecule type" value="Genomic_DNA"/>
</dbReference>
<dbReference type="Pfam" id="PF01107">
    <property type="entry name" value="MP"/>
    <property type="match status" value="1"/>
</dbReference>
<dbReference type="PANTHER" id="PTHR47599:SF4">
    <property type="entry name" value="POLYPROTEIN"/>
    <property type="match status" value="1"/>
</dbReference>
<comment type="caution">
    <text evidence="2">The sequence shown here is derived from an EMBL/GenBank/DDBJ whole genome shotgun (WGS) entry which is preliminary data.</text>
</comment>
<dbReference type="Proteomes" id="UP001054821">
    <property type="component" value="Chromosome 4"/>
</dbReference>
<feature type="region of interest" description="Disordered" evidence="1">
    <location>
        <begin position="630"/>
        <end position="671"/>
    </location>
</feature>
<dbReference type="PANTHER" id="PTHR47599">
    <property type="entry name" value="CELL-TO-CELL MOVEMENT PROTEIN"/>
    <property type="match status" value="1"/>
</dbReference>
<protein>
    <submittedName>
        <fullName evidence="2">Uncharacterized protein</fullName>
    </submittedName>
</protein>
<dbReference type="InterPro" id="IPR028919">
    <property type="entry name" value="Viral_movement"/>
</dbReference>
<sequence length="671" mass="77006">MSHLFRTKSCSSNSSNISRLPEIVNEEQFEYNSSNKEQLDFRDWNIPKIPSQKIYKKHRLPSSFNSTTHVKTVEQVYALSKEHETCQLLNLESILKHKKDGNNFLHIGLVQVAVKLLTRLGLKASILLCLRDASFTEFSDSTLGVIESSLCNGLVHFDCYPDFTVSLSDPHILRTLTLNIKTEGYNVLPGTQPLALVYRIYYKVTGTNMNFQALNKSPKDQTVLIQSHTSDAHIQVPHTIKWSEVALPKDWTLVTESQPAPIQHSLINLDYIQQYLDVTVKIKFDSYPLRKSNVQLQQLPTPGQSQRHVPARHSFAASSSTLERDLELEKAMIDFKLESLRKTSQVTQPFYGQVPVQEDKSDSPESPTQSDFFVENPAAVDNQLRTLNKKFEIDWIRLNRHLKAPENQSRRDSYHQAYPDRKSREQIFSKWKDYMRSARVEIFYLDFVESRYMSNDELKTLTKEKWSLLDKSVVEASHPPVETIIIDHKKAPIPATPFKTFESSDPNRKLIEQSNYTNQSLIVIGKQLDTIETKIDKINAPEVELKPKPRVEKPIVQFQELKSSPALKVNSTMKKIEEMLEQLTPTKPEKAEKSGLKTLGSFAASQSESESISSEISDISKIENAFKNLEVQTEPRIKRLDKHISPTSLTKNWYPRPTPPDMQFEERSFQT</sequence>